<evidence type="ECO:0000259" key="1">
    <source>
        <dbReference type="Pfam" id="PF17921"/>
    </source>
</evidence>
<reference evidence="2" key="1">
    <citation type="submission" date="2021-02" db="EMBL/GenBank/DDBJ databases">
        <authorList>
            <person name="Nowell W R."/>
        </authorList>
    </citation>
    <scope>NUCLEOTIDE SEQUENCE</scope>
</reference>
<dbReference type="InterPro" id="IPR041588">
    <property type="entry name" value="Integrase_H2C2"/>
</dbReference>
<accession>A0A8S2CL31</accession>
<dbReference type="Proteomes" id="UP000677228">
    <property type="component" value="Unassembled WGS sequence"/>
</dbReference>
<dbReference type="InterPro" id="IPR036397">
    <property type="entry name" value="RNaseH_sf"/>
</dbReference>
<name>A0A8S2CL31_9BILA</name>
<dbReference type="Pfam" id="PF17921">
    <property type="entry name" value="Integrase_H2C2"/>
    <property type="match status" value="1"/>
</dbReference>
<evidence type="ECO:0000313" key="2">
    <source>
        <dbReference type="EMBL" id="CAF0733639.1"/>
    </source>
</evidence>
<dbReference type="InterPro" id="IPR052160">
    <property type="entry name" value="Gypsy_RT_Integrase-like"/>
</dbReference>
<protein>
    <recommendedName>
        <fullName evidence="1">Integrase zinc-binding domain-containing protein</fullName>
    </recommendedName>
</protein>
<dbReference type="InterPro" id="IPR012337">
    <property type="entry name" value="RNaseH-like_sf"/>
</dbReference>
<gene>
    <name evidence="2" type="ORF">OVA965_LOCUS986</name>
    <name evidence="3" type="ORF">TMI583_LOCUS987</name>
</gene>
<feature type="domain" description="Integrase zinc-binding" evidence="1">
    <location>
        <begin position="152"/>
        <end position="200"/>
    </location>
</feature>
<evidence type="ECO:0000313" key="3">
    <source>
        <dbReference type="EMBL" id="CAF3509836.1"/>
    </source>
</evidence>
<evidence type="ECO:0000313" key="4">
    <source>
        <dbReference type="Proteomes" id="UP000677228"/>
    </source>
</evidence>
<comment type="caution">
    <text evidence="2">The sequence shown here is derived from an EMBL/GenBank/DDBJ whole genome shotgun (WGS) entry which is preliminary data.</text>
</comment>
<dbReference type="GO" id="GO:0003676">
    <property type="term" value="F:nucleic acid binding"/>
    <property type="evidence" value="ECO:0007669"/>
    <property type="project" value="InterPro"/>
</dbReference>
<dbReference type="AlphaFoldDB" id="A0A8S2CL31"/>
<sequence>MPDYLSRYPVDDAEEDPDDIILTFSKSTQTYDELNPEVSSIVAAVQTRSATRQSASHNPATKITPLQTTKKTMSLDTTNYAPHRLNGDPEVLSRENYIIPFTLEQMKEAQYDDLELQDIMRNIKNHKKYLVQNDILIRRAFPPVPYVTKSGYRSSILKIYHDTSANGAHFGRGRTIDKINKRYFWPSMNKDIENYVQSCIPNAQFDPRRQKAPGALKPIKPPDEVWQLLTMDFHGPFSPTSKRGNKYIISLADVLSKFVVARAVRDCSAQTAARFSRKISSQNIEHLDVS</sequence>
<dbReference type="SUPFAM" id="SSF53098">
    <property type="entry name" value="Ribonuclease H-like"/>
    <property type="match status" value="1"/>
</dbReference>
<dbReference type="Gene3D" id="1.10.340.70">
    <property type="match status" value="1"/>
</dbReference>
<organism evidence="2 4">
    <name type="scientific">Didymodactylos carnosus</name>
    <dbReference type="NCBI Taxonomy" id="1234261"/>
    <lineage>
        <taxon>Eukaryota</taxon>
        <taxon>Metazoa</taxon>
        <taxon>Spiralia</taxon>
        <taxon>Gnathifera</taxon>
        <taxon>Rotifera</taxon>
        <taxon>Eurotatoria</taxon>
        <taxon>Bdelloidea</taxon>
        <taxon>Philodinida</taxon>
        <taxon>Philodinidae</taxon>
        <taxon>Didymodactylos</taxon>
    </lineage>
</organism>
<dbReference type="EMBL" id="CAJNOK010000162">
    <property type="protein sequence ID" value="CAF0733639.1"/>
    <property type="molecule type" value="Genomic_DNA"/>
</dbReference>
<dbReference type="EMBL" id="CAJOBA010000162">
    <property type="protein sequence ID" value="CAF3509836.1"/>
    <property type="molecule type" value="Genomic_DNA"/>
</dbReference>
<dbReference type="PANTHER" id="PTHR47266">
    <property type="entry name" value="ENDONUCLEASE-RELATED"/>
    <property type="match status" value="1"/>
</dbReference>
<dbReference type="Proteomes" id="UP000682733">
    <property type="component" value="Unassembled WGS sequence"/>
</dbReference>
<dbReference type="Gene3D" id="3.30.420.10">
    <property type="entry name" value="Ribonuclease H-like superfamily/Ribonuclease H"/>
    <property type="match status" value="1"/>
</dbReference>
<proteinExistence type="predicted"/>